<keyword evidence="5" id="KW-1185">Reference proteome</keyword>
<dbReference type="EMBL" id="BNCP01000028">
    <property type="protein sequence ID" value="GIL83848.1"/>
    <property type="molecule type" value="Genomic_DNA"/>
</dbReference>
<feature type="transmembrane region" description="Helical" evidence="1">
    <location>
        <begin position="99"/>
        <end position="119"/>
    </location>
</feature>
<organism evidence="3 4">
    <name type="scientific">Volvox reticuliferus</name>
    <dbReference type="NCBI Taxonomy" id="1737510"/>
    <lineage>
        <taxon>Eukaryota</taxon>
        <taxon>Viridiplantae</taxon>
        <taxon>Chlorophyta</taxon>
        <taxon>core chlorophytes</taxon>
        <taxon>Chlorophyceae</taxon>
        <taxon>CS clade</taxon>
        <taxon>Chlamydomonadales</taxon>
        <taxon>Volvocaceae</taxon>
        <taxon>Volvox</taxon>
    </lineage>
</organism>
<evidence type="ECO:0000313" key="2">
    <source>
        <dbReference type="EMBL" id="GIL83848.1"/>
    </source>
</evidence>
<dbReference type="OrthoDB" id="514860at2759"/>
<evidence type="ECO:0000256" key="1">
    <source>
        <dbReference type="SAM" id="Phobius"/>
    </source>
</evidence>
<protein>
    <submittedName>
        <fullName evidence="3">Uncharacterized protein</fullName>
    </submittedName>
</protein>
<dbReference type="Proteomes" id="UP000722791">
    <property type="component" value="Unassembled WGS sequence"/>
</dbReference>
<sequence length="161" mass="17026">MLAQLRPSVRSGRQAFSCGRQAIASRPLVRTQAYVEASTSYAVLQQAIAYAAVLGAEGVYTRTQLPEGAPGRPEVVPIAGGVAGTLIATSLVLANNDLLFTPAFIVGLLTSGAMLAYCVKRTIDTKQDDTDWPGPKAWPAGMALVSFFALNVFIQAIRAEL</sequence>
<keyword evidence="1" id="KW-0472">Membrane</keyword>
<accession>A0A8J4LQB5</accession>
<name>A0A8J4LQB5_9CHLO</name>
<comment type="caution">
    <text evidence="3">The sequence shown here is derived from an EMBL/GenBank/DDBJ whole genome shotgun (WGS) entry which is preliminary data.</text>
</comment>
<evidence type="ECO:0000313" key="3">
    <source>
        <dbReference type="EMBL" id="GIM06590.1"/>
    </source>
</evidence>
<evidence type="ECO:0000313" key="4">
    <source>
        <dbReference type="Proteomes" id="UP000722791"/>
    </source>
</evidence>
<reference evidence="3" key="1">
    <citation type="journal article" date="2021" name="Proc. Natl. Acad. Sci. U.S.A.">
        <title>Three genomes in the algal genus Volvox reveal the fate of a haploid sex-determining region after a transition to homothallism.</title>
        <authorList>
            <person name="Yamamoto K."/>
            <person name="Hamaji T."/>
            <person name="Kawai-Toyooka H."/>
            <person name="Matsuzaki R."/>
            <person name="Takahashi F."/>
            <person name="Nishimura Y."/>
            <person name="Kawachi M."/>
            <person name="Noguchi H."/>
            <person name="Minakuchi Y."/>
            <person name="Umen J.G."/>
            <person name="Toyoda A."/>
            <person name="Nozaki H."/>
        </authorList>
    </citation>
    <scope>NUCLEOTIDE SEQUENCE</scope>
    <source>
        <strain evidence="3">NIES-3785</strain>
        <strain evidence="2">NIES-3786</strain>
    </source>
</reference>
<keyword evidence="1" id="KW-1133">Transmembrane helix</keyword>
<gene>
    <name evidence="2" type="ORF">Vretifemale_12579</name>
    <name evidence="3" type="ORF">Vretimale_10870</name>
</gene>
<dbReference type="EMBL" id="BNCQ01000022">
    <property type="protein sequence ID" value="GIM06590.1"/>
    <property type="molecule type" value="Genomic_DNA"/>
</dbReference>
<dbReference type="Proteomes" id="UP000747110">
    <property type="component" value="Unassembled WGS sequence"/>
</dbReference>
<feature type="transmembrane region" description="Helical" evidence="1">
    <location>
        <begin position="140"/>
        <end position="157"/>
    </location>
</feature>
<proteinExistence type="predicted"/>
<keyword evidence="1" id="KW-0812">Transmembrane</keyword>
<dbReference type="AlphaFoldDB" id="A0A8J4LQB5"/>
<evidence type="ECO:0000313" key="5">
    <source>
        <dbReference type="Proteomes" id="UP000747110"/>
    </source>
</evidence>